<sequence length="140" mass="15222">MQAIPLLSVASVTSSTGNSKGVRRQVSNLSEEETSDRTEKPAESQGDQDPGIVGSPKAAKSDMDMAYERARVSLTPDDFPPSPVMNKPILKKSVTVTETPSAVYHYTAEDLLIPEFSVNRHLNAVFEAAKKDLSTLMKLE</sequence>
<reference evidence="3" key="1">
    <citation type="thesis" date="2020" institute="ProQuest LLC" country="789 East Eisenhower Parkway, Ann Arbor, MI, USA">
        <title>Comparative Genomics and Chromosome Evolution.</title>
        <authorList>
            <person name="Mudd A.B."/>
        </authorList>
    </citation>
    <scope>NUCLEOTIDE SEQUENCE</scope>
    <source>
        <strain evidence="3">237g6f4</strain>
        <tissue evidence="3">Blood</tissue>
    </source>
</reference>
<dbReference type="Proteomes" id="UP000824782">
    <property type="component" value="Unassembled WGS sequence"/>
</dbReference>
<organism evidence="3 4">
    <name type="scientific">Engystomops pustulosus</name>
    <name type="common">Tungara frog</name>
    <name type="synonym">Physalaemus pustulosus</name>
    <dbReference type="NCBI Taxonomy" id="76066"/>
    <lineage>
        <taxon>Eukaryota</taxon>
        <taxon>Metazoa</taxon>
        <taxon>Chordata</taxon>
        <taxon>Craniata</taxon>
        <taxon>Vertebrata</taxon>
        <taxon>Euteleostomi</taxon>
        <taxon>Amphibia</taxon>
        <taxon>Batrachia</taxon>
        <taxon>Anura</taxon>
        <taxon>Neobatrachia</taxon>
        <taxon>Hyloidea</taxon>
        <taxon>Leptodactylidae</taxon>
        <taxon>Leiuperinae</taxon>
        <taxon>Engystomops</taxon>
    </lineage>
</organism>
<evidence type="ECO:0000313" key="4">
    <source>
        <dbReference type="Proteomes" id="UP000824782"/>
    </source>
</evidence>
<proteinExistence type="predicted"/>
<gene>
    <name evidence="3" type="ORF">GDO81_007017</name>
    <name evidence="2" type="ORF">GDO81_029595</name>
</gene>
<evidence type="ECO:0000313" key="3">
    <source>
        <dbReference type="EMBL" id="KAG8591019.1"/>
    </source>
</evidence>
<keyword evidence="4" id="KW-1185">Reference proteome</keyword>
<evidence type="ECO:0000313" key="2">
    <source>
        <dbReference type="EMBL" id="KAG8541160.1"/>
    </source>
</evidence>
<dbReference type="EMBL" id="WNYA01000002">
    <property type="protein sequence ID" value="KAG8591019.1"/>
    <property type="molecule type" value="Genomic_DNA"/>
</dbReference>
<evidence type="ECO:0000256" key="1">
    <source>
        <dbReference type="SAM" id="MobiDB-lite"/>
    </source>
</evidence>
<dbReference type="AlphaFoldDB" id="A0AAV7D0S1"/>
<comment type="caution">
    <text evidence="3">The sequence shown here is derived from an EMBL/GenBank/DDBJ whole genome shotgun (WGS) entry which is preliminary data.</text>
</comment>
<feature type="non-terminal residue" evidence="3">
    <location>
        <position position="140"/>
    </location>
</feature>
<dbReference type="EMBL" id="WNYA01008300">
    <property type="protein sequence ID" value="KAG8541160.1"/>
    <property type="molecule type" value="Genomic_DNA"/>
</dbReference>
<protein>
    <submittedName>
        <fullName evidence="3">Uncharacterized protein</fullName>
    </submittedName>
</protein>
<name>A0AAV7D0S1_ENGPU</name>
<accession>A0AAV7D0S1</accession>
<feature type="compositionally biased region" description="Polar residues" evidence="1">
    <location>
        <begin position="10"/>
        <end position="29"/>
    </location>
</feature>
<feature type="region of interest" description="Disordered" evidence="1">
    <location>
        <begin position="1"/>
        <end position="66"/>
    </location>
</feature>